<organism evidence="1 2">
    <name type="scientific">Candidatus Methylomirabilis lanthanidiphila</name>
    <dbReference type="NCBI Taxonomy" id="2211376"/>
    <lineage>
        <taxon>Bacteria</taxon>
        <taxon>Candidatus Methylomirabilota</taxon>
        <taxon>Candidatus Methylomirabilia</taxon>
        <taxon>Candidatus Methylomirabilales</taxon>
        <taxon>Candidatus Methylomirabilaceae</taxon>
        <taxon>Candidatus Methylomirabilis</taxon>
    </lineage>
</organism>
<evidence type="ECO:0000313" key="1">
    <source>
        <dbReference type="EMBL" id="VUZ86418.1"/>
    </source>
</evidence>
<dbReference type="EMBL" id="CABIKM010000055">
    <property type="protein sequence ID" value="VUZ86418.1"/>
    <property type="molecule type" value="Genomic_DNA"/>
</dbReference>
<proteinExistence type="predicted"/>
<keyword evidence="2" id="KW-1185">Reference proteome</keyword>
<dbReference type="Proteomes" id="UP000334340">
    <property type="component" value="Unassembled WGS sequence"/>
</dbReference>
<dbReference type="AlphaFoldDB" id="A0A564ZPD4"/>
<evidence type="ECO:0000313" key="2">
    <source>
        <dbReference type="Proteomes" id="UP000334340"/>
    </source>
</evidence>
<reference evidence="1 2" key="1">
    <citation type="submission" date="2019-07" db="EMBL/GenBank/DDBJ databases">
        <authorList>
            <person name="Cremers G."/>
        </authorList>
    </citation>
    <scope>NUCLEOTIDE SEQUENCE [LARGE SCALE GENOMIC DNA]</scope>
</reference>
<accession>A0A564ZPD4</accession>
<name>A0A564ZPD4_9BACT</name>
<gene>
    <name evidence="1" type="ORF">MELA_02821</name>
</gene>
<protein>
    <submittedName>
        <fullName evidence="1">Uncharacterized protein</fullName>
    </submittedName>
</protein>
<sequence length="254" mass="27177">MITAFIKRVSGLWIMILLPALSYAGVPSGHYENHFDQQHGVWDLTGSYDESDLGISALTTLVQDDKGKIIGQGRMTGTDDGIYVEADLRISGSIKSTGDITRAVLKGKLIGIATDGYQVVKIKGKITYTYDVDKPSNRLIGTVKGKICAKGGGCQSFNDADQMDFPPGEDGTWNLVMDIQNVDGKTLIGTASAVLSNGRTEPLTLKGKYNTQTDLAKLGLKGSGGKFSIQAQEVLGQLIFQSLKGKLLGQTVTQ</sequence>